<accession>A0A8S3RZI5</accession>
<dbReference type="AlphaFoldDB" id="A0A8S3RZI5"/>
<name>A0A8S3RZI5_MYTED</name>
<gene>
    <name evidence="1" type="ORF">MEDL_26241</name>
</gene>
<organism evidence="1 2">
    <name type="scientific">Mytilus edulis</name>
    <name type="common">Blue mussel</name>
    <dbReference type="NCBI Taxonomy" id="6550"/>
    <lineage>
        <taxon>Eukaryota</taxon>
        <taxon>Metazoa</taxon>
        <taxon>Spiralia</taxon>
        <taxon>Lophotrochozoa</taxon>
        <taxon>Mollusca</taxon>
        <taxon>Bivalvia</taxon>
        <taxon>Autobranchia</taxon>
        <taxon>Pteriomorphia</taxon>
        <taxon>Mytilida</taxon>
        <taxon>Mytiloidea</taxon>
        <taxon>Mytilidae</taxon>
        <taxon>Mytilinae</taxon>
        <taxon>Mytilus</taxon>
    </lineage>
</organism>
<comment type="caution">
    <text evidence="1">The sequence shown here is derived from an EMBL/GenBank/DDBJ whole genome shotgun (WGS) entry which is preliminary data.</text>
</comment>
<dbReference type="Proteomes" id="UP000683360">
    <property type="component" value="Unassembled WGS sequence"/>
</dbReference>
<protein>
    <submittedName>
        <fullName evidence="1">Uncharacterized protein</fullName>
    </submittedName>
</protein>
<dbReference type="EMBL" id="CAJPWZ010001293">
    <property type="protein sequence ID" value="CAG2212251.1"/>
    <property type="molecule type" value="Genomic_DNA"/>
</dbReference>
<evidence type="ECO:0000313" key="1">
    <source>
        <dbReference type="EMBL" id="CAG2212251.1"/>
    </source>
</evidence>
<reference evidence="1" key="1">
    <citation type="submission" date="2021-03" db="EMBL/GenBank/DDBJ databases">
        <authorList>
            <person name="Bekaert M."/>
        </authorList>
    </citation>
    <scope>NUCLEOTIDE SEQUENCE</scope>
</reference>
<keyword evidence="2" id="KW-1185">Reference proteome</keyword>
<sequence>MNQEDLDVIGVFYTEVTAVTDLLKLLKNRKSRTSFLEVAKYFNDSTDEHLKFSLNLDNIPGIDEESALAIEEREVVDLLMNQEDLDVIGVFYTEVTAVTDLLKLLKNRKSRTSFLEVAKYFNDSTDEHLKFSLNLDNIPGIDEESALAIEEREVVEYLEKKIKPEKLSASLMNQEDLDVIGVFYTEVTAVTDLLKLLKNRKNNIPGIDEESALAIEEREVVEYLEKIQGT</sequence>
<evidence type="ECO:0000313" key="2">
    <source>
        <dbReference type="Proteomes" id="UP000683360"/>
    </source>
</evidence>
<proteinExistence type="predicted"/>